<dbReference type="PANTHER" id="PTHR21660">
    <property type="entry name" value="THIOESTERASE SUPERFAMILY MEMBER-RELATED"/>
    <property type="match status" value="1"/>
</dbReference>
<dbReference type="Proteomes" id="UP000606115">
    <property type="component" value="Unassembled WGS sequence"/>
</dbReference>
<dbReference type="InterPro" id="IPR006683">
    <property type="entry name" value="Thioestr_dom"/>
</dbReference>
<dbReference type="GeneID" id="303303856"/>
<dbReference type="RefSeq" id="WP_188684774.1">
    <property type="nucleotide sequence ID" value="NZ_BMKX01000002.1"/>
</dbReference>
<accession>A0ABQ2DGF3</accession>
<proteinExistence type="inferred from homology"/>
<reference evidence="5" key="1">
    <citation type="journal article" date="2019" name="Int. J. Syst. Evol. Microbiol.">
        <title>The Global Catalogue of Microorganisms (GCM) 10K type strain sequencing project: providing services to taxonomists for standard genome sequencing and annotation.</title>
        <authorList>
            <consortium name="The Broad Institute Genomics Platform"/>
            <consortium name="The Broad Institute Genome Sequencing Center for Infectious Disease"/>
            <person name="Wu L."/>
            <person name="Ma J."/>
        </authorList>
    </citation>
    <scope>NUCLEOTIDE SEQUENCE [LARGE SCALE GENOMIC DNA]</scope>
    <source>
        <strain evidence="5">CGMCC 1.3685</strain>
    </source>
</reference>
<dbReference type="InterPro" id="IPR003736">
    <property type="entry name" value="PAAI_dom"/>
</dbReference>
<dbReference type="EMBL" id="BMKX01000002">
    <property type="protein sequence ID" value="GGJ57100.1"/>
    <property type="molecule type" value="Genomic_DNA"/>
</dbReference>
<evidence type="ECO:0000256" key="2">
    <source>
        <dbReference type="ARBA" id="ARBA00022801"/>
    </source>
</evidence>
<evidence type="ECO:0000313" key="4">
    <source>
        <dbReference type="EMBL" id="GGJ57100.1"/>
    </source>
</evidence>
<organism evidence="4 5">
    <name type="scientific">Glutamicibacter ardleyensis</name>
    <dbReference type="NCBI Taxonomy" id="225894"/>
    <lineage>
        <taxon>Bacteria</taxon>
        <taxon>Bacillati</taxon>
        <taxon>Actinomycetota</taxon>
        <taxon>Actinomycetes</taxon>
        <taxon>Micrococcales</taxon>
        <taxon>Micrococcaceae</taxon>
        <taxon>Glutamicibacter</taxon>
    </lineage>
</organism>
<dbReference type="CDD" id="cd03443">
    <property type="entry name" value="PaaI_thioesterase"/>
    <property type="match status" value="1"/>
</dbReference>
<evidence type="ECO:0000256" key="1">
    <source>
        <dbReference type="ARBA" id="ARBA00008324"/>
    </source>
</evidence>
<keyword evidence="5" id="KW-1185">Reference proteome</keyword>
<protein>
    <submittedName>
        <fullName evidence="4">Aromatic compound degradation protein PaaI</fullName>
    </submittedName>
</protein>
<evidence type="ECO:0000313" key="5">
    <source>
        <dbReference type="Proteomes" id="UP000606115"/>
    </source>
</evidence>
<gene>
    <name evidence="4" type="ORF">GCM10007173_14900</name>
</gene>
<comment type="caution">
    <text evidence="4">The sequence shown here is derived from an EMBL/GenBank/DDBJ whole genome shotgun (WGS) entry which is preliminary data.</text>
</comment>
<name>A0ABQ2DGF3_9MICC</name>
<dbReference type="Pfam" id="PF03061">
    <property type="entry name" value="4HBT"/>
    <property type="match status" value="1"/>
</dbReference>
<comment type="similarity">
    <text evidence="1">Belongs to the thioesterase PaaI family.</text>
</comment>
<dbReference type="InterPro" id="IPR039298">
    <property type="entry name" value="ACOT13"/>
</dbReference>
<sequence>MEASTDAREKLVKWRDPAGAMEQLPLLSGLEYLKKMASGELPGAPIASHLNMDLVEVIEGSVTFTSTPDESLYNPIGTVHGGLVCAVLDSALGCAAHSTLPAGMGYTSIEIKVNYLRPVLADSGPLRCTGTVTKPGRRVIFAEGEVVDKNGKTVATASGSLLVFPLGNPKD</sequence>
<dbReference type="SUPFAM" id="SSF54637">
    <property type="entry name" value="Thioesterase/thiol ester dehydrase-isomerase"/>
    <property type="match status" value="1"/>
</dbReference>
<dbReference type="InterPro" id="IPR029069">
    <property type="entry name" value="HotDog_dom_sf"/>
</dbReference>
<feature type="domain" description="Thioesterase" evidence="3">
    <location>
        <begin position="77"/>
        <end position="155"/>
    </location>
</feature>
<dbReference type="Gene3D" id="3.10.129.10">
    <property type="entry name" value="Hotdog Thioesterase"/>
    <property type="match status" value="1"/>
</dbReference>
<keyword evidence="2" id="KW-0378">Hydrolase</keyword>
<evidence type="ECO:0000259" key="3">
    <source>
        <dbReference type="Pfam" id="PF03061"/>
    </source>
</evidence>
<dbReference type="NCBIfam" id="TIGR00369">
    <property type="entry name" value="unchar_dom_1"/>
    <property type="match status" value="1"/>
</dbReference>
<dbReference type="PANTHER" id="PTHR21660:SF1">
    <property type="entry name" value="ACYL-COENZYME A THIOESTERASE 13"/>
    <property type="match status" value="1"/>
</dbReference>